<dbReference type="Proteomes" id="UP001203004">
    <property type="component" value="Unassembled WGS sequence"/>
</dbReference>
<comment type="caution">
    <text evidence="1">The sequence shown here is derived from an EMBL/GenBank/DDBJ whole genome shotgun (WGS) entry which is preliminary data.</text>
</comment>
<proteinExistence type="predicted"/>
<keyword evidence="2" id="KW-1185">Reference proteome</keyword>
<dbReference type="EMBL" id="JAMAST010000003">
    <property type="protein sequence ID" value="MCL1631246.1"/>
    <property type="molecule type" value="Genomic_DNA"/>
</dbReference>
<reference evidence="1 2" key="1">
    <citation type="submission" date="2022-05" db="EMBL/GenBank/DDBJ databases">
        <title>Sporolactobacillus sp nov CPB3-1, isolated from tree bark (Mangifera indica L.).</title>
        <authorList>
            <person name="Phuengjayaem S."/>
            <person name="Tanasupawat S."/>
        </authorList>
    </citation>
    <scope>NUCLEOTIDE SEQUENCE [LARGE SCALE GENOMIC DNA]</scope>
    <source>
        <strain evidence="1 2">CPB3-1</strain>
    </source>
</reference>
<dbReference type="RefSeq" id="WP_249098837.1">
    <property type="nucleotide sequence ID" value="NZ_JAMAST010000003.1"/>
</dbReference>
<dbReference type="InterPro" id="IPR024962">
    <property type="entry name" value="YukD-like"/>
</dbReference>
<dbReference type="Gene3D" id="3.10.20.90">
    <property type="entry name" value="Phosphatidylinositol 3-kinase Catalytic Subunit, Chain A, domain 1"/>
    <property type="match status" value="1"/>
</dbReference>
<dbReference type="Pfam" id="PF08817">
    <property type="entry name" value="YukD"/>
    <property type="match status" value="1"/>
</dbReference>
<accession>A0ABT0M8Q7</accession>
<evidence type="ECO:0000313" key="2">
    <source>
        <dbReference type="Proteomes" id="UP001203004"/>
    </source>
</evidence>
<gene>
    <name evidence="1" type="ORF">M3N64_04695</name>
</gene>
<protein>
    <submittedName>
        <fullName evidence="1">Ubiquitin</fullName>
    </submittedName>
</protein>
<sequence>MYINITVDLSRYKRDSLDLRISNQQPVKQLIHTVWTIAGLEQPPREGCWVRVVNKELIIRGYDILGEKKISNGDKLLVL</sequence>
<evidence type="ECO:0000313" key="1">
    <source>
        <dbReference type="EMBL" id="MCL1631246.1"/>
    </source>
</evidence>
<name>A0ABT0M8Q7_9BACL</name>
<organism evidence="1 2">
    <name type="scientific">Sporolactobacillus mangiferae</name>
    <dbReference type="NCBI Taxonomy" id="2940498"/>
    <lineage>
        <taxon>Bacteria</taxon>
        <taxon>Bacillati</taxon>
        <taxon>Bacillota</taxon>
        <taxon>Bacilli</taxon>
        <taxon>Bacillales</taxon>
        <taxon>Sporolactobacillaceae</taxon>
        <taxon>Sporolactobacillus</taxon>
    </lineage>
</organism>